<dbReference type="EMBL" id="BAABKE010000001">
    <property type="protein sequence ID" value="GAA5094040.1"/>
    <property type="molecule type" value="Genomic_DNA"/>
</dbReference>
<comment type="caution">
    <text evidence="1">The sequence shown here is derived from an EMBL/GenBank/DDBJ whole genome shotgun (WGS) entry which is preliminary data.</text>
</comment>
<accession>A0ABP9ME75</accession>
<evidence type="ECO:0000313" key="2">
    <source>
        <dbReference type="Proteomes" id="UP001500631"/>
    </source>
</evidence>
<proteinExistence type="predicted"/>
<gene>
    <name evidence="1" type="ORF">GCM10023338_01760</name>
</gene>
<evidence type="ECO:0008006" key="3">
    <source>
        <dbReference type="Google" id="ProtNLM"/>
    </source>
</evidence>
<evidence type="ECO:0000313" key="1">
    <source>
        <dbReference type="EMBL" id="GAA5094040.1"/>
    </source>
</evidence>
<protein>
    <recommendedName>
        <fullName evidence="3">Transposase</fullName>
    </recommendedName>
</protein>
<dbReference type="RefSeq" id="WP_171973673.1">
    <property type="nucleotide sequence ID" value="NZ_BAABKE010000001.1"/>
</dbReference>
<name>A0ABP9ME75_9GAMM</name>
<keyword evidence="2" id="KW-1185">Reference proteome</keyword>
<reference evidence="2" key="1">
    <citation type="journal article" date="2019" name="Int. J. Syst. Evol. Microbiol.">
        <title>The Global Catalogue of Microorganisms (GCM) 10K type strain sequencing project: providing services to taxonomists for standard genome sequencing and annotation.</title>
        <authorList>
            <consortium name="The Broad Institute Genomics Platform"/>
            <consortium name="The Broad Institute Genome Sequencing Center for Infectious Disease"/>
            <person name="Wu L."/>
            <person name="Ma J."/>
        </authorList>
    </citation>
    <scope>NUCLEOTIDE SEQUENCE [LARGE SCALE GENOMIC DNA]</scope>
    <source>
        <strain evidence="2">JCM 18424</strain>
    </source>
</reference>
<sequence>MKKPRKQGHLGRKRKNYWLIILRKWIINLIGTEYDQSIRDFIKDLIDNLQDWFDDP</sequence>
<dbReference type="Proteomes" id="UP001500631">
    <property type="component" value="Unassembled WGS sequence"/>
</dbReference>
<organism evidence="1 2">
    <name type="scientific">Wohlfahrtiimonas larvae</name>
    <dbReference type="NCBI Taxonomy" id="1157986"/>
    <lineage>
        <taxon>Bacteria</taxon>
        <taxon>Pseudomonadati</taxon>
        <taxon>Pseudomonadota</taxon>
        <taxon>Gammaproteobacteria</taxon>
        <taxon>Cardiobacteriales</taxon>
        <taxon>Ignatzschineriaceae</taxon>
        <taxon>Wohlfahrtiimonas</taxon>
    </lineage>
</organism>